<feature type="binding site" evidence="4">
    <location>
        <position position="57"/>
    </location>
    <ligand>
        <name>Mg(2+)</name>
        <dbReference type="ChEBI" id="CHEBI:18420"/>
        <label>1</label>
        <note>catalytic</note>
    </ligand>
</feature>
<evidence type="ECO:0000256" key="2">
    <source>
        <dbReference type="ARBA" id="ARBA00022723"/>
    </source>
</evidence>
<dbReference type="GO" id="GO:0007165">
    <property type="term" value="P:signal transduction"/>
    <property type="evidence" value="ECO:0007669"/>
    <property type="project" value="TreeGrafter"/>
</dbReference>
<evidence type="ECO:0000313" key="5">
    <source>
        <dbReference type="Ensembl" id="ENSOMYP00000013092.1"/>
    </source>
</evidence>
<dbReference type="GeneTree" id="ENSGT00940000160536"/>
<dbReference type="SUPFAM" id="SSF56655">
    <property type="entry name" value="Carbohydrate phosphatase"/>
    <property type="match status" value="1"/>
</dbReference>
<keyword evidence="6" id="KW-1185">Reference proteome</keyword>
<dbReference type="InterPro" id="IPR000760">
    <property type="entry name" value="Inositol_monophosphatase-like"/>
</dbReference>
<evidence type="ECO:0000313" key="6">
    <source>
        <dbReference type="Proteomes" id="UP000694395"/>
    </source>
</evidence>
<proteinExistence type="inferred from homology"/>
<reference evidence="5" key="1">
    <citation type="submission" date="2020-07" db="EMBL/GenBank/DDBJ databases">
        <title>A long reads based de novo assembly of the rainbow trout Arlee double haploid line genome.</title>
        <authorList>
            <person name="Gao G."/>
            <person name="Palti Y."/>
        </authorList>
    </citation>
    <scope>NUCLEOTIDE SEQUENCE [LARGE SCALE GENOMIC DNA]</scope>
</reference>
<dbReference type="PANTHER" id="PTHR20854">
    <property type="entry name" value="INOSITOL MONOPHOSPHATASE"/>
    <property type="match status" value="1"/>
</dbReference>
<reference evidence="5" key="3">
    <citation type="submission" date="2025-09" db="UniProtKB">
        <authorList>
            <consortium name="Ensembl"/>
        </authorList>
    </citation>
    <scope>IDENTIFICATION</scope>
</reference>
<evidence type="ECO:0000256" key="3">
    <source>
        <dbReference type="ARBA" id="ARBA00022842"/>
    </source>
</evidence>
<sequence>MDIAVEVACRAGKVVQEASIKSTPIYLVAEFIGEESSTAGEKCILTDSPSWNIDPIDGTCNFVYSFYMVAVSIGFAKHIYHCFDGMLYTARKGQRGILHWSTGAAEAYYRYGLHCWDIAATVVIREAGGVVIGTTGGVVAAGTHNMASYIVQQLQPIGYEWDDSDPGLQK</sequence>
<dbReference type="Gene3D" id="3.30.540.10">
    <property type="entry name" value="Fructose-1,6-Bisphosphatase, subunit A, domain 1"/>
    <property type="match status" value="1"/>
</dbReference>
<comment type="similarity">
    <text evidence="1">Belongs to the inositol monophosphatase superfamily.</text>
</comment>
<dbReference type="Ensembl" id="ENSOMYT00000014476.2">
    <property type="protein sequence ID" value="ENSOMYP00000013092.1"/>
    <property type="gene ID" value="ENSOMYG00000006517.2"/>
</dbReference>
<protein>
    <submittedName>
        <fullName evidence="5">Inositol monophosphatase 2</fullName>
    </submittedName>
</protein>
<accession>A0A8C7NUS3</accession>
<dbReference type="GO" id="GO:0006020">
    <property type="term" value="P:inositol metabolic process"/>
    <property type="evidence" value="ECO:0007669"/>
    <property type="project" value="TreeGrafter"/>
</dbReference>
<reference evidence="5" key="2">
    <citation type="submission" date="2025-08" db="UniProtKB">
        <authorList>
            <consortium name="Ensembl"/>
        </authorList>
    </citation>
    <scope>IDENTIFICATION</scope>
</reference>
<dbReference type="PRINTS" id="PR00377">
    <property type="entry name" value="IMPHPHTASES"/>
</dbReference>
<dbReference type="AlphaFoldDB" id="A0A8C7NUS3"/>
<name>A0A8C7NUS3_ONCMY</name>
<dbReference type="Proteomes" id="UP000694395">
    <property type="component" value="Chromosome 11"/>
</dbReference>
<keyword evidence="3 4" id="KW-0460">Magnesium</keyword>
<feature type="binding site" evidence="4">
    <location>
        <position position="54"/>
    </location>
    <ligand>
        <name>Mg(2+)</name>
        <dbReference type="ChEBI" id="CHEBI:18420"/>
        <label>1</label>
        <note>catalytic</note>
    </ligand>
</feature>
<dbReference type="GO" id="GO:0008934">
    <property type="term" value="F:inositol monophosphate 1-phosphatase activity"/>
    <property type="evidence" value="ECO:0007669"/>
    <property type="project" value="TreeGrafter"/>
</dbReference>
<feature type="binding site" evidence="4">
    <location>
        <position position="34"/>
    </location>
    <ligand>
        <name>Mg(2+)</name>
        <dbReference type="ChEBI" id="CHEBI:18420"/>
        <label>1</label>
        <note>catalytic</note>
    </ligand>
</feature>
<dbReference type="PROSITE" id="PS00629">
    <property type="entry name" value="IMP_1"/>
    <property type="match status" value="1"/>
</dbReference>
<dbReference type="Gene3D" id="3.40.190.80">
    <property type="match status" value="1"/>
</dbReference>
<dbReference type="PANTHER" id="PTHR20854:SF29">
    <property type="entry name" value="INOSITOL MONOPHOSPHATASE 2"/>
    <property type="match status" value="1"/>
</dbReference>
<feature type="binding site" evidence="4">
    <location>
        <position position="56"/>
    </location>
    <ligand>
        <name>Mg(2+)</name>
        <dbReference type="ChEBI" id="CHEBI:18420"/>
        <label>1</label>
        <note>catalytic</note>
    </ligand>
</feature>
<dbReference type="Pfam" id="PF00459">
    <property type="entry name" value="Inositol_P"/>
    <property type="match status" value="2"/>
</dbReference>
<dbReference type="InterPro" id="IPR020583">
    <property type="entry name" value="Inositol_monoP_metal-BS"/>
</dbReference>
<comment type="cofactor">
    <cofactor evidence="4">
        <name>Mg(2+)</name>
        <dbReference type="ChEBI" id="CHEBI:18420"/>
    </cofactor>
</comment>
<keyword evidence="2 4" id="KW-0479">Metal-binding</keyword>
<organism evidence="5 6">
    <name type="scientific">Oncorhynchus mykiss</name>
    <name type="common">Rainbow trout</name>
    <name type="synonym">Salmo gairdneri</name>
    <dbReference type="NCBI Taxonomy" id="8022"/>
    <lineage>
        <taxon>Eukaryota</taxon>
        <taxon>Metazoa</taxon>
        <taxon>Chordata</taxon>
        <taxon>Craniata</taxon>
        <taxon>Vertebrata</taxon>
        <taxon>Euteleostomi</taxon>
        <taxon>Actinopterygii</taxon>
        <taxon>Neopterygii</taxon>
        <taxon>Teleostei</taxon>
        <taxon>Protacanthopterygii</taxon>
        <taxon>Salmoniformes</taxon>
        <taxon>Salmonidae</taxon>
        <taxon>Salmoninae</taxon>
        <taxon>Oncorhynchus</taxon>
    </lineage>
</organism>
<evidence type="ECO:0000256" key="1">
    <source>
        <dbReference type="ARBA" id="ARBA00009759"/>
    </source>
</evidence>
<evidence type="ECO:0000256" key="4">
    <source>
        <dbReference type="PIRSR" id="PIRSR600760-2"/>
    </source>
</evidence>
<dbReference type="GO" id="GO:0046872">
    <property type="term" value="F:metal ion binding"/>
    <property type="evidence" value="ECO:0007669"/>
    <property type="project" value="UniProtKB-KW"/>
</dbReference>